<feature type="non-terminal residue" evidence="1">
    <location>
        <position position="322"/>
    </location>
</feature>
<dbReference type="AlphaFoldDB" id="A0A382CAF8"/>
<accession>A0A382CAF8</accession>
<name>A0A382CAF8_9ZZZZ</name>
<feature type="non-terminal residue" evidence="1">
    <location>
        <position position="1"/>
    </location>
</feature>
<organism evidence="1">
    <name type="scientific">marine metagenome</name>
    <dbReference type="NCBI Taxonomy" id="408172"/>
    <lineage>
        <taxon>unclassified sequences</taxon>
        <taxon>metagenomes</taxon>
        <taxon>ecological metagenomes</taxon>
    </lineage>
</organism>
<reference evidence="1" key="1">
    <citation type="submission" date="2018-05" db="EMBL/GenBank/DDBJ databases">
        <authorList>
            <person name="Lanie J.A."/>
            <person name="Ng W.-L."/>
            <person name="Kazmierczak K.M."/>
            <person name="Andrzejewski T.M."/>
            <person name="Davidsen T.M."/>
            <person name="Wayne K.J."/>
            <person name="Tettelin H."/>
            <person name="Glass J.I."/>
            <person name="Rusch D."/>
            <person name="Podicherti R."/>
            <person name="Tsui H.-C.T."/>
            <person name="Winkler M.E."/>
        </authorList>
    </citation>
    <scope>NUCLEOTIDE SEQUENCE</scope>
</reference>
<dbReference type="EMBL" id="UINC01033423">
    <property type="protein sequence ID" value="SVB22691.1"/>
    <property type="molecule type" value="Genomic_DNA"/>
</dbReference>
<evidence type="ECO:0008006" key="2">
    <source>
        <dbReference type="Google" id="ProtNLM"/>
    </source>
</evidence>
<proteinExistence type="predicted"/>
<gene>
    <name evidence="1" type="ORF">METZ01_LOCUS175545</name>
</gene>
<evidence type="ECO:0000313" key="1">
    <source>
        <dbReference type="EMBL" id="SVB22691.1"/>
    </source>
</evidence>
<sequence>VERINREAAAGEDEQRLEALYRSPVWNDIGFTLAAMRYWRSWLLLDRHRISATPGDLEEAQRGFQTTLALIVYPGLARGSWLGLGYTALAVGKIEMARSWFDRVAMTEIALAKHARNELELLDTMETETEIVLNVTLTPEQADELENQALALLQRHSKHLDGASRAAERLLNLEQAGELSLDRVLRLLRYRDEIIGHHIGPMGFLVSAENALAHQQYYSATEKYRSFFKDISESRAIEFADFRLQYIRALLGADLTEQALAQLDRIRDEQVSDPSSFYQLRFVATARLYAQGGSSSARQSLAAQAVALGKMKVASFVSALFS</sequence>
<protein>
    <recommendedName>
        <fullName evidence="2">MalT-like TPR region domain-containing protein</fullName>
    </recommendedName>
</protein>